<dbReference type="PATRIC" id="fig|45658.6.peg.1519"/>
<keyword evidence="6" id="KW-0472">Membrane</keyword>
<keyword evidence="9" id="KW-1185">Reference proteome</keyword>
<dbReference type="AlphaFoldDB" id="A0A1B1NNK6"/>
<dbReference type="RefSeq" id="WP_065430303.1">
    <property type="nucleotide sequence ID" value="NZ_CP016307.1"/>
</dbReference>
<dbReference type="GO" id="GO:1990281">
    <property type="term" value="C:efflux pump complex"/>
    <property type="evidence" value="ECO:0007669"/>
    <property type="project" value="TreeGrafter"/>
</dbReference>
<dbReference type="PANTHER" id="PTHR30026:SF20">
    <property type="entry name" value="OUTER MEMBRANE PROTEIN TOLC"/>
    <property type="match status" value="1"/>
</dbReference>
<evidence type="ECO:0000256" key="7">
    <source>
        <dbReference type="ARBA" id="ARBA00023237"/>
    </source>
</evidence>
<evidence type="ECO:0000256" key="5">
    <source>
        <dbReference type="ARBA" id="ARBA00022692"/>
    </source>
</evidence>
<dbReference type="GeneID" id="96873837"/>
<dbReference type="InterPro" id="IPR003423">
    <property type="entry name" value="OMP_efflux"/>
</dbReference>
<organism evidence="8 9">
    <name type="scientific">Vibrio scophthalmi</name>
    <dbReference type="NCBI Taxonomy" id="45658"/>
    <lineage>
        <taxon>Bacteria</taxon>
        <taxon>Pseudomonadati</taxon>
        <taxon>Pseudomonadota</taxon>
        <taxon>Gammaproteobacteria</taxon>
        <taxon>Vibrionales</taxon>
        <taxon>Vibrionaceae</taxon>
        <taxon>Vibrio</taxon>
    </lineage>
</organism>
<name>A0A1B1NNK6_9VIBR</name>
<dbReference type="InterPro" id="IPR051906">
    <property type="entry name" value="TolC-like"/>
</dbReference>
<protein>
    <submittedName>
        <fullName evidence="8">Uncharacterized protein</fullName>
    </submittedName>
</protein>
<evidence type="ECO:0000313" key="8">
    <source>
        <dbReference type="EMBL" id="ANU36311.1"/>
    </source>
</evidence>
<dbReference type="EMBL" id="CP016414">
    <property type="protein sequence ID" value="ANU36311.1"/>
    <property type="molecule type" value="Genomic_DNA"/>
</dbReference>
<dbReference type="GO" id="GO:0015288">
    <property type="term" value="F:porin activity"/>
    <property type="evidence" value="ECO:0007669"/>
    <property type="project" value="TreeGrafter"/>
</dbReference>
<dbReference type="Gene3D" id="1.20.1600.10">
    <property type="entry name" value="Outer membrane efflux proteins (OEP)"/>
    <property type="match status" value="1"/>
</dbReference>
<dbReference type="GO" id="GO:0009279">
    <property type="term" value="C:cell outer membrane"/>
    <property type="evidence" value="ECO:0007669"/>
    <property type="project" value="UniProtKB-SubCell"/>
</dbReference>
<sequence>MKFHLNLVTFALATAISSLTPAMAAEQNRPTSASETSFAKANSVDGSVNLEQLINLAIAGDATRQQLIGQSQASLNSGLAKATLADPTIKVGFGGVPVDSFALDEDPMSNISLGIMQKFDRGDSTAYQAEQAKNQANVGLNQANLRAQEVAMQITTLWLELGYNQTAAQLLQEQKRWLIQLESSLDSNYALGLSESQDVITAQLRVSQLEQKLLSNQQMQQGILAQFSEWFPAISAHSVEMSLLDLSHIKASNQIDWTRLNSKLATLQSQNDRYALLRQHPMLQSLDASILAAKSQVSLAEQAYSPQFGVELMYAHRQANNMRGEPAPDMVSAYLTLDVPLFTGNKQDKVHAAAQYQVGSAQAQKDAWLAKLNSQLSALLSNRQFTLERIERYRSTLLKQANAQRKAVEQGYQNNSATFSDIVTSSTNQLAIELEYQRLLTDLNIINNQLANLVGAFNIEPQLTFTTDEHR</sequence>
<proteinExistence type="inferred from homology"/>
<evidence type="ECO:0000256" key="4">
    <source>
        <dbReference type="ARBA" id="ARBA00022452"/>
    </source>
</evidence>
<evidence type="ECO:0000256" key="6">
    <source>
        <dbReference type="ARBA" id="ARBA00023136"/>
    </source>
</evidence>
<keyword evidence="3" id="KW-0813">Transport</keyword>
<dbReference type="SUPFAM" id="SSF56954">
    <property type="entry name" value="Outer membrane efflux proteins (OEP)"/>
    <property type="match status" value="1"/>
</dbReference>
<comment type="subcellular location">
    <subcellularLocation>
        <location evidence="1">Cell outer membrane</location>
    </subcellularLocation>
</comment>
<dbReference type="GO" id="GO:0015562">
    <property type="term" value="F:efflux transmembrane transporter activity"/>
    <property type="evidence" value="ECO:0007669"/>
    <property type="project" value="InterPro"/>
</dbReference>
<keyword evidence="7" id="KW-0998">Cell outer membrane</keyword>
<keyword evidence="4" id="KW-1134">Transmembrane beta strand</keyword>
<reference evidence="8 9" key="1">
    <citation type="submission" date="2016-07" db="EMBL/GenBank/DDBJ databases">
        <title>Genome sequencing of Vibrio scophthalmi strain VS-05, an isolated from Paralichthys olivaceus.</title>
        <authorList>
            <person name="Han H.-J."/>
        </authorList>
    </citation>
    <scope>NUCLEOTIDE SEQUENCE [LARGE SCALE GENOMIC DNA]</scope>
    <source>
        <strain evidence="8 9">VS-05</strain>
    </source>
</reference>
<evidence type="ECO:0000313" key="9">
    <source>
        <dbReference type="Proteomes" id="UP000092528"/>
    </source>
</evidence>
<keyword evidence="5" id="KW-0812">Transmembrane</keyword>
<evidence type="ECO:0000256" key="3">
    <source>
        <dbReference type="ARBA" id="ARBA00022448"/>
    </source>
</evidence>
<dbReference type="PANTHER" id="PTHR30026">
    <property type="entry name" value="OUTER MEMBRANE PROTEIN TOLC"/>
    <property type="match status" value="1"/>
</dbReference>
<gene>
    <name evidence="8" type="ORF">VSVS05_01184</name>
</gene>
<dbReference type="Proteomes" id="UP000092528">
    <property type="component" value="Chromosome 1"/>
</dbReference>
<comment type="similarity">
    <text evidence="2">Belongs to the outer membrane factor (OMF) (TC 1.B.17) family.</text>
</comment>
<evidence type="ECO:0000256" key="2">
    <source>
        <dbReference type="ARBA" id="ARBA00007613"/>
    </source>
</evidence>
<dbReference type="KEGG" id="vsc:VSVS12_01562"/>
<dbReference type="STRING" id="45658.VSVS12_01562"/>
<evidence type="ECO:0000256" key="1">
    <source>
        <dbReference type="ARBA" id="ARBA00004442"/>
    </source>
</evidence>
<accession>A0A1B1NNK6</accession>
<dbReference type="Pfam" id="PF02321">
    <property type="entry name" value="OEP"/>
    <property type="match status" value="1"/>
</dbReference>